<evidence type="ECO:0000313" key="1">
    <source>
        <dbReference type="EMBL" id="KAI9904650.1"/>
    </source>
</evidence>
<comment type="caution">
    <text evidence="1">The sequence shown here is derived from an EMBL/GenBank/DDBJ whole genome shotgun (WGS) entry which is preliminary data.</text>
</comment>
<protein>
    <submittedName>
        <fullName evidence="1">Uncharacterized protein</fullName>
    </submittedName>
</protein>
<evidence type="ECO:0000313" key="2">
    <source>
        <dbReference type="Proteomes" id="UP001163324"/>
    </source>
</evidence>
<accession>A0ACC0VFM9</accession>
<organism evidence="1 2">
    <name type="scientific">Trichothecium roseum</name>
    <dbReference type="NCBI Taxonomy" id="47278"/>
    <lineage>
        <taxon>Eukaryota</taxon>
        <taxon>Fungi</taxon>
        <taxon>Dikarya</taxon>
        <taxon>Ascomycota</taxon>
        <taxon>Pezizomycotina</taxon>
        <taxon>Sordariomycetes</taxon>
        <taxon>Hypocreomycetidae</taxon>
        <taxon>Hypocreales</taxon>
        <taxon>Hypocreales incertae sedis</taxon>
        <taxon>Trichothecium</taxon>
    </lineage>
</organism>
<dbReference type="Proteomes" id="UP001163324">
    <property type="component" value="Chromosome 1"/>
</dbReference>
<dbReference type="EMBL" id="CM047940">
    <property type="protein sequence ID" value="KAI9904650.1"/>
    <property type="molecule type" value="Genomic_DNA"/>
</dbReference>
<sequence>MVRNRVLSFMSQWSANLSNKQQPTPSPSPPSDSPPLPADEFKSNQPQQKQQQPQPTSTFAHHQRSFSRPVTPPSDGDYGIPVNDSPRNSIRRHKRNSSRPLSMVQTWQPSIMELNEDTTPELLPVFSYLNSHSNKLYQEGYFLKLDDQNSQGKPNADRTWTECFAQLVGTVLSLWDATELDAAGEDGEVLPKFLNLTDASIKMIESLPTRSNDEQPLQNILSISTAGRNRYLLHFNSHHSLVQWTAGIRLAIYEHNTLQEAYTGALIAGKGKTVNNINVIMERARLPTEGWVRVRFGAGVPWRRCYCVITPPNEKEYAKQQKEIKKKSPYDRSAVPALKGDVKFFDSKVEGKKQKKVQPIASIIDAYSAYAIYPQAKALIDASTLLKVEGNVTIHSDPPSSSEGFVFIMPEVAPMVNGFEMLLRYLFPIWDTFALYGRPGKLVASILDSRSLMFAMPKHKRYGYLDLLDVTNLIGEDGSPGWNEQEWRKRLKQSTGTRMNAIEDGTRTPAPHSRSTSRASNQFSGDGSPPSRPKVGFTDDSSPRSSRSHSLTQNQDGQRKGPMGGSQFGHGRNSSDPSFPGPEGNHHGDASRGPAGLSPEDSRNNTPLAGMRNMNTPEPVNRPPAFNQANKSDRPISRAYHSSDMRRATSRLSSTTLAQLAKAGGLDKEPDAQGQPGPSQMEDRSNFGPPVTVHQVLPTTAVVLTHPVNPDLPEPLAVHGAPAVLQAPAALWVLQVQTIVQMVVPQRPEVAGDRPLEQCHLRVPDPGGDLRWVMVEVVPLLALEALQGRLAHPDSTVLALKARLAHRGLGKCAASRRGVHPTISMLA</sequence>
<proteinExistence type="predicted"/>
<reference evidence="1" key="1">
    <citation type="submission" date="2022-10" db="EMBL/GenBank/DDBJ databases">
        <title>Complete Genome of Trichothecium roseum strain YXFP-22015, a Plant Pathogen Isolated from Citrus.</title>
        <authorList>
            <person name="Wang Y."/>
            <person name="Zhu L."/>
        </authorList>
    </citation>
    <scope>NUCLEOTIDE SEQUENCE</scope>
    <source>
        <strain evidence="1">YXFP-22015</strain>
    </source>
</reference>
<gene>
    <name evidence="1" type="ORF">N3K66_001179</name>
</gene>
<name>A0ACC0VFM9_9HYPO</name>
<keyword evidence="2" id="KW-1185">Reference proteome</keyword>